<keyword evidence="1 4" id="KW-0378">Hydrolase</keyword>
<feature type="short sequence motif" description="GXGXXG" evidence="4">
    <location>
        <begin position="80"/>
        <end position="85"/>
    </location>
</feature>
<dbReference type="SUPFAM" id="SSF52151">
    <property type="entry name" value="FabD/lysophospholipase-like"/>
    <property type="match status" value="1"/>
</dbReference>
<evidence type="ECO:0000256" key="2">
    <source>
        <dbReference type="ARBA" id="ARBA00022963"/>
    </source>
</evidence>
<feature type="domain" description="PNPLA" evidence="5">
    <location>
        <begin position="76"/>
        <end position="246"/>
    </location>
</feature>
<organism evidence="6 7">
    <name type="scientific">Burkholderia paludis</name>
    <dbReference type="NCBI Taxonomy" id="1506587"/>
    <lineage>
        <taxon>Bacteria</taxon>
        <taxon>Pseudomonadati</taxon>
        <taxon>Pseudomonadota</taxon>
        <taxon>Betaproteobacteria</taxon>
        <taxon>Burkholderiales</taxon>
        <taxon>Burkholderiaceae</taxon>
        <taxon>Burkholderia</taxon>
        <taxon>Burkholderia cepacia complex</taxon>
    </lineage>
</organism>
<feature type="active site" description="Nucleophile" evidence="4">
    <location>
        <position position="109"/>
    </location>
</feature>
<dbReference type="PANTHER" id="PTHR14226:SF57">
    <property type="entry name" value="BLR7027 PROTEIN"/>
    <property type="match status" value="1"/>
</dbReference>
<evidence type="ECO:0000259" key="5">
    <source>
        <dbReference type="PROSITE" id="PS51635"/>
    </source>
</evidence>
<evidence type="ECO:0000256" key="1">
    <source>
        <dbReference type="ARBA" id="ARBA00022801"/>
    </source>
</evidence>
<feature type="active site" description="Proton acceptor" evidence="4">
    <location>
        <position position="233"/>
    </location>
</feature>
<dbReference type="GO" id="GO:0016042">
    <property type="term" value="P:lipid catabolic process"/>
    <property type="evidence" value="ECO:0007669"/>
    <property type="project" value="UniProtKB-UniRule"/>
</dbReference>
<gene>
    <name evidence="6" type="ORF">BPA30113_05228</name>
</gene>
<keyword evidence="3 4" id="KW-0443">Lipid metabolism</keyword>
<reference evidence="6 7" key="1">
    <citation type="submission" date="2019-09" db="EMBL/GenBank/DDBJ databases">
        <authorList>
            <person name="Depoorter E."/>
        </authorList>
    </citation>
    <scope>NUCLEOTIDE SEQUENCE [LARGE SCALE GENOMIC DNA]</scope>
    <source>
        <strain evidence="6">LMG 30113</strain>
    </source>
</reference>
<evidence type="ECO:0000256" key="3">
    <source>
        <dbReference type="ARBA" id="ARBA00023098"/>
    </source>
</evidence>
<dbReference type="InterPro" id="IPR016035">
    <property type="entry name" value="Acyl_Trfase/lysoPLipase"/>
</dbReference>
<dbReference type="EMBL" id="CABVQD010000022">
    <property type="protein sequence ID" value="VWC11110.1"/>
    <property type="molecule type" value="Genomic_DNA"/>
</dbReference>
<keyword evidence="2 4" id="KW-0442">Lipid degradation</keyword>
<evidence type="ECO:0000313" key="7">
    <source>
        <dbReference type="Proteomes" id="UP000494330"/>
    </source>
</evidence>
<dbReference type="PANTHER" id="PTHR14226">
    <property type="entry name" value="NEUROPATHY TARGET ESTERASE/SWISS CHEESE D.MELANOGASTER"/>
    <property type="match status" value="1"/>
</dbReference>
<feature type="short sequence motif" description="GXSXG" evidence="4">
    <location>
        <begin position="107"/>
        <end position="111"/>
    </location>
</feature>
<feature type="short sequence motif" description="DGA/G" evidence="4">
    <location>
        <begin position="233"/>
        <end position="235"/>
    </location>
</feature>
<dbReference type="PROSITE" id="PS51635">
    <property type="entry name" value="PNPLA"/>
    <property type="match status" value="1"/>
</dbReference>
<accession>A0A6J5ECU7</accession>
<evidence type="ECO:0000256" key="4">
    <source>
        <dbReference type="PROSITE-ProRule" id="PRU01161"/>
    </source>
</evidence>
<dbReference type="InterPro" id="IPR002641">
    <property type="entry name" value="PNPLA_dom"/>
</dbReference>
<dbReference type="Proteomes" id="UP000494330">
    <property type="component" value="Unassembled WGS sequence"/>
</dbReference>
<dbReference type="GO" id="GO:0016787">
    <property type="term" value="F:hydrolase activity"/>
    <property type="evidence" value="ECO:0007669"/>
    <property type="project" value="UniProtKB-UniRule"/>
</dbReference>
<sequence>MDAIRKRRGERRHCPQIGIMAGCGERGAGRPPGAACRQGFHQDIRGGVRSMMENALSQPTAGGRTVTSDSTPSTAFVFAGGGSLGAIEVGMLRELVASGERPDCVVGASAGAINAAYFAGRPDADGVAMLAALWCRLRRQDVMPFSMRSLVAMLLRNRPHLVEADALRLLLEQNLPYRRIEQAALPLHVVATDVLNGQEVVLSAGPVVDAVQASAAIPGVFPSVSIGGVELVDGGVANNTPISVAIALGVKRIVVLPAGFACALRVPPRSAIAHATHALTLVIARQLVRDLELYAARAQIHVVPPLCPLDVSSYDYSRCAQLIDQAAERTRAWIDAGGLAQCAIPGGLREHDHSAALSH</sequence>
<dbReference type="CDD" id="cd07209">
    <property type="entry name" value="Pat_hypo_Ecoli_Z1214_like"/>
    <property type="match status" value="1"/>
</dbReference>
<evidence type="ECO:0000313" key="6">
    <source>
        <dbReference type="EMBL" id="VWC11110.1"/>
    </source>
</evidence>
<dbReference type="AlphaFoldDB" id="A0A6J5ECU7"/>
<dbReference type="Pfam" id="PF01734">
    <property type="entry name" value="Patatin"/>
    <property type="match status" value="1"/>
</dbReference>
<proteinExistence type="predicted"/>
<protein>
    <submittedName>
        <fullName evidence="6">Alpha/beta hydrolase</fullName>
    </submittedName>
</protein>
<dbReference type="InterPro" id="IPR050301">
    <property type="entry name" value="NTE"/>
</dbReference>
<dbReference type="PROSITE" id="PS51257">
    <property type="entry name" value="PROKAR_LIPOPROTEIN"/>
    <property type="match status" value="1"/>
</dbReference>
<dbReference type="Gene3D" id="3.40.1090.10">
    <property type="entry name" value="Cytosolic phospholipase A2 catalytic domain"/>
    <property type="match status" value="2"/>
</dbReference>
<name>A0A6J5ECU7_9BURK</name>
<keyword evidence="7" id="KW-1185">Reference proteome</keyword>